<dbReference type="SUPFAM" id="SSF141091">
    <property type="entry name" value="L21p-like"/>
    <property type="match status" value="1"/>
</dbReference>
<dbReference type="GO" id="GO:0003723">
    <property type="term" value="F:RNA binding"/>
    <property type="evidence" value="ECO:0007669"/>
    <property type="project" value="InterPro"/>
</dbReference>
<dbReference type="InterPro" id="IPR001787">
    <property type="entry name" value="Ribosomal_bL21"/>
</dbReference>
<organism evidence="5">
    <name type="scientific">Chrysotila carterae</name>
    <name type="common">Marine alga</name>
    <name type="synonym">Syracosphaera carterae</name>
    <dbReference type="NCBI Taxonomy" id="13221"/>
    <lineage>
        <taxon>Eukaryota</taxon>
        <taxon>Haptista</taxon>
        <taxon>Haptophyta</taxon>
        <taxon>Prymnesiophyceae</taxon>
        <taxon>Isochrysidales</taxon>
        <taxon>Isochrysidaceae</taxon>
        <taxon>Chrysotila</taxon>
    </lineage>
</organism>
<protein>
    <recommendedName>
        <fullName evidence="4">Large ribosomal subunit protein bL21m</fullName>
    </recommendedName>
</protein>
<keyword evidence="3" id="KW-0687">Ribonucleoprotein</keyword>
<reference evidence="5" key="1">
    <citation type="submission" date="2021-01" db="EMBL/GenBank/DDBJ databases">
        <authorList>
            <person name="Corre E."/>
            <person name="Pelletier E."/>
            <person name="Niang G."/>
            <person name="Scheremetjew M."/>
            <person name="Finn R."/>
            <person name="Kale V."/>
            <person name="Holt S."/>
            <person name="Cochrane G."/>
            <person name="Meng A."/>
            <person name="Brown T."/>
            <person name="Cohen L."/>
        </authorList>
    </citation>
    <scope>NUCLEOTIDE SEQUENCE</scope>
    <source>
        <strain evidence="5">CCMP645</strain>
    </source>
</reference>
<dbReference type="GO" id="GO:0003735">
    <property type="term" value="F:structural constituent of ribosome"/>
    <property type="evidence" value="ECO:0007669"/>
    <property type="project" value="InterPro"/>
</dbReference>
<dbReference type="PANTHER" id="PTHR21349:SF0">
    <property type="entry name" value="LARGE RIBOSOMAL SUBUNIT PROTEIN BL21M"/>
    <property type="match status" value="1"/>
</dbReference>
<gene>
    <name evidence="5" type="ORF">PCAR00345_LOCUS5104</name>
</gene>
<evidence type="ECO:0000256" key="2">
    <source>
        <dbReference type="ARBA" id="ARBA00022980"/>
    </source>
</evidence>
<sequence length="253" mass="27536">MEARTHWLGAVLLRTPQLLPRQLLPLQARLGVFPQQKIARTTSIFSGLECRGISSSCHQPAARTSALVHTTCRLPVSPTAGRCLHNRLGLLETSPPVISAAGVRGLCSPAQTIVESSLAHLPEAKPDRFAVMLLAGTQYKVTVDDMIVTERINGVEVGTTVRSESVLLVGSKGATVIGQPLVKDAFVDLAVEEHPLADKVIIFKKIRRKQYKRWKGYRAQLTVLRVLRLGFSPEIDEQIKQADAAATAPMHGS</sequence>
<dbReference type="NCBIfam" id="TIGR00061">
    <property type="entry name" value="L21"/>
    <property type="match status" value="1"/>
</dbReference>
<dbReference type="InterPro" id="IPR036164">
    <property type="entry name" value="bL21-like_sf"/>
</dbReference>
<name>A0A7S4B3E5_CHRCT</name>
<evidence type="ECO:0000256" key="1">
    <source>
        <dbReference type="ARBA" id="ARBA00008563"/>
    </source>
</evidence>
<dbReference type="GO" id="GO:0005762">
    <property type="term" value="C:mitochondrial large ribosomal subunit"/>
    <property type="evidence" value="ECO:0007669"/>
    <property type="project" value="TreeGrafter"/>
</dbReference>
<evidence type="ECO:0000313" key="5">
    <source>
        <dbReference type="EMBL" id="CAE0752519.1"/>
    </source>
</evidence>
<dbReference type="AlphaFoldDB" id="A0A7S4B3E5"/>
<dbReference type="GO" id="GO:0006412">
    <property type="term" value="P:translation"/>
    <property type="evidence" value="ECO:0007669"/>
    <property type="project" value="InterPro"/>
</dbReference>
<proteinExistence type="inferred from homology"/>
<accession>A0A7S4B3E5</accession>
<dbReference type="Pfam" id="PF00829">
    <property type="entry name" value="Ribosomal_L21p"/>
    <property type="match status" value="1"/>
</dbReference>
<keyword evidence="2" id="KW-0689">Ribosomal protein</keyword>
<dbReference type="HAMAP" id="MF_01363">
    <property type="entry name" value="Ribosomal_bL21"/>
    <property type="match status" value="1"/>
</dbReference>
<dbReference type="InterPro" id="IPR028909">
    <property type="entry name" value="bL21-like"/>
</dbReference>
<dbReference type="EMBL" id="HBIZ01008740">
    <property type="protein sequence ID" value="CAE0752519.1"/>
    <property type="molecule type" value="Transcribed_RNA"/>
</dbReference>
<evidence type="ECO:0000256" key="3">
    <source>
        <dbReference type="ARBA" id="ARBA00023274"/>
    </source>
</evidence>
<dbReference type="PANTHER" id="PTHR21349">
    <property type="entry name" value="50S RIBOSOMAL PROTEIN L21"/>
    <property type="match status" value="1"/>
</dbReference>
<evidence type="ECO:0000256" key="4">
    <source>
        <dbReference type="ARBA" id="ARBA00044129"/>
    </source>
</evidence>
<comment type="similarity">
    <text evidence="1">Belongs to the bacterial ribosomal protein bL21 family.</text>
</comment>